<dbReference type="SUPFAM" id="SSF52540">
    <property type="entry name" value="P-loop containing nucleoside triphosphate hydrolases"/>
    <property type="match status" value="2"/>
</dbReference>
<dbReference type="CDD" id="cd01428">
    <property type="entry name" value="ADK"/>
    <property type="match status" value="2"/>
</dbReference>
<dbReference type="InterPro" id="IPR001314">
    <property type="entry name" value="Peptidase_S1A"/>
</dbReference>
<evidence type="ECO:0000256" key="3">
    <source>
        <dbReference type="ARBA" id="ARBA00022777"/>
    </source>
</evidence>
<comment type="similarity">
    <text evidence="5">Belongs to the peptidase S1 family. CLIP subfamily.</text>
</comment>
<dbReference type="GO" id="GO:0019205">
    <property type="term" value="F:nucleobase-containing compound kinase activity"/>
    <property type="evidence" value="ECO:0007669"/>
    <property type="project" value="InterPro"/>
</dbReference>
<dbReference type="GO" id="GO:0004252">
    <property type="term" value="F:serine-type endopeptidase activity"/>
    <property type="evidence" value="ECO:0007669"/>
    <property type="project" value="InterPro"/>
</dbReference>
<dbReference type="InterPro" id="IPR018114">
    <property type="entry name" value="TRYPSIN_HIS"/>
</dbReference>
<dbReference type="Pfam" id="PF00089">
    <property type="entry name" value="Trypsin"/>
    <property type="match status" value="1"/>
</dbReference>
<organism evidence="8 9">
    <name type="scientific">Microctonus hyperodae</name>
    <name type="common">Parasitoid wasp</name>
    <dbReference type="NCBI Taxonomy" id="165561"/>
    <lineage>
        <taxon>Eukaryota</taxon>
        <taxon>Metazoa</taxon>
        <taxon>Ecdysozoa</taxon>
        <taxon>Arthropoda</taxon>
        <taxon>Hexapoda</taxon>
        <taxon>Insecta</taxon>
        <taxon>Pterygota</taxon>
        <taxon>Neoptera</taxon>
        <taxon>Endopterygota</taxon>
        <taxon>Hymenoptera</taxon>
        <taxon>Apocrita</taxon>
        <taxon>Ichneumonoidea</taxon>
        <taxon>Braconidae</taxon>
        <taxon>Euphorinae</taxon>
        <taxon>Microctonus</taxon>
    </lineage>
</organism>
<dbReference type="Gene3D" id="3.40.50.300">
    <property type="entry name" value="P-loop containing nucleotide triphosphate hydrolases"/>
    <property type="match status" value="2"/>
</dbReference>
<dbReference type="PANTHER" id="PTHR24256">
    <property type="entry name" value="TRYPTASE-RELATED"/>
    <property type="match status" value="1"/>
</dbReference>
<protein>
    <recommendedName>
        <fullName evidence="7">Peptidase S1 domain-containing protein</fullName>
    </recommendedName>
</protein>
<dbReference type="SUPFAM" id="SSF50494">
    <property type="entry name" value="Trypsin-like serine proteases"/>
    <property type="match status" value="1"/>
</dbReference>
<reference evidence="8" key="1">
    <citation type="journal article" date="2023" name="bioRxiv">
        <title>Scaffold-level genome assemblies of two parasitoid biocontrol wasps reveal the parthenogenesis mechanism and an associated novel virus.</title>
        <authorList>
            <person name="Inwood S."/>
            <person name="Skelly J."/>
            <person name="Guhlin J."/>
            <person name="Harrop T."/>
            <person name="Goldson S."/>
            <person name="Dearden P."/>
        </authorList>
    </citation>
    <scope>NUCLEOTIDE SEQUENCE</scope>
    <source>
        <strain evidence="8">Lincoln</strain>
        <tissue evidence="8">Whole body</tissue>
    </source>
</reference>
<name>A0AA39FTV1_MICHY</name>
<sequence length="794" mass="88975">MIYMRVKSPVHIVFIHSVKLFNSEVSLKSFVFEDGDAQSVGKWRGEAGLLSTPPDGNFPMQNVGPVKFEPPDVPVIFVLGGPGSGKVTHCDNLAQEKKGITHINMTDLLQQYALGNDMQDFGLLSSKTVAEVLMLEMKMSPSAKTFLVSGYPRNMRDVVEYSEKIQIVNGVVLVSWRQEVLERQIDYGAQLGHVILSLARMELRNFYRNVMPVAEYFDRSGILLEVNGERNPSEVYVDFSETVMRLLGLTDTTTLNRAPQSMEAEVEVERIEPVSESESINNVPSEITRINLAKTANKPRKGLPSFIWVIGGPGSNKAQLCVQAVRNMPNWIHISLGTLLRTMASSNILVRDAIVAGEIVSQDIIMQLVEQQVLLNRDNDGIIIDGFPRDLSQVQEFESKFGQDPPLVLLDCSKLQLGRGKLDDTVPAFRKRLEIFREITLPMLKTLDNDNRLITVDGDTDVPAVQQEFAAVLYQLMLKSRRKEENNSHEPKNSPLSSGQIKSRIPNGLSHNIIENGVKALNNHIGQTTDNQKTKVQIVGHGKTQFYDEFNSTLENAKENEFPWMVMIVSKKFPRLCGGTLLNSHTVLTAAHCVDKKNPDEILVVPGIWNVTKLSKNMSIKVSKIIIHENYSRFPLQNDYAILLLAKPYQLKSNKNSICIPQHDNTDYLLNHNATCVMNGWGTIKNKLGYSRVLKKVTLPLVDSERCAIWYYKLQVDDVICAGRPGRKFVGQGDNGGPLVCPDPKMPENLKLVGIYSYSHGKAPGVYMKVAPIVNWIEDLLWDNNLTYSVTCRM</sequence>
<dbReference type="InterPro" id="IPR033690">
    <property type="entry name" value="Adenylat_kinase_CS"/>
</dbReference>
<keyword evidence="1" id="KW-0808">Transferase</keyword>
<evidence type="ECO:0000256" key="4">
    <source>
        <dbReference type="ARBA" id="ARBA00023157"/>
    </source>
</evidence>
<dbReference type="PRINTS" id="PR00722">
    <property type="entry name" value="CHYMOTRYPSIN"/>
</dbReference>
<evidence type="ECO:0000256" key="2">
    <source>
        <dbReference type="ARBA" id="ARBA00022741"/>
    </source>
</evidence>
<feature type="compositionally biased region" description="Basic and acidic residues" evidence="6">
    <location>
        <begin position="482"/>
        <end position="492"/>
    </location>
</feature>
<dbReference type="GO" id="GO:0005524">
    <property type="term" value="F:ATP binding"/>
    <property type="evidence" value="ECO:0007669"/>
    <property type="project" value="InterPro"/>
</dbReference>
<accession>A0AA39FTV1</accession>
<dbReference type="InterPro" id="IPR027417">
    <property type="entry name" value="P-loop_NTPase"/>
</dbReference>
<dbReference type="GO" id="GO:0006139">
    <property type="term" value="P:nucleobase-containing compound metabolic process"/>
    <property type="evidence" value="ECO:0007669"/>
    <property type="project" value="InterPro"/>
</dbReference>
<feature type="region of interest" description="Disordered" evidence="6">
    <location>
        <begin position="482"/>
        <end position="502"/>
    </location>
</feature>
<keyword evidence="9" id="KW-1185">Reference proteome</keyword>
<proteinExistence type="inferred from homology"/>
<dbReference type="InterPro" id="IPR000850">
    <property type="entry name" value="Adenylat/UMP-CMP_kin"/>
</dbReference>
<feature type="domain" description="Peptidase S1" evidence="7">
    <location>
        <begin position="538"/>
        <end position="782"/>
    </location>
</feature>
<dbReference type="Pfam" id="PF00406">
    <property type="entry name" value="ADK"/>
    <property type="match status" value="2"/>
</dbReference>
<reference evidence="8" key="2">
    <citation type="submission" date="2023-03" db="EMBL/GenBank/DDBJ databases">
        <authorList>
            <person name="Inwood S.N."/>
            <person name="Skelly J.G."/>
            <person name="Guhlin J."/>
            <person name="Harrop T.W.R."/>
            <person name="Goldson S.G."/>
            <person name="Dearden P.K."/>
        </authorList>
    </citation>
    <scope>NUCLEOTIDE SEQUENCE</scope>
    <source>
        <strain evidence="8">Lincoln</strain>
        <tissue evidence="8">Whole body</tissue>
    </source>
</reference>
<keyword evidence="3" id="KW-0418">Kinase</keyword>
<keyword evidence="4" id="KW-1015">Disulfide bond</keyword>
<dbReference type="Proteomes" id="UP001168972">
    <property type="component" value="Unassembled WGS sequence"/>
</dbReference>
<evidence type="ECO:0000256" key="5">
    <source>
        <dbReference type="ARBA" id="ARBA00024195"/>
    </source>
</evidence>
<dbReference type="PROSITE" id="PS00134">
    <property type="entry name" value="TRYPSIN_HIS"/>
    <property type="match status" value="1"/>
</dbReference>
<evidence type="ECO:0000259" key="7">
    <source>
        <dbReference type="PROSITE" id="PS50240"/>
    </source>
</evidence>
<dbReference type="GO" id="GO:0006508">
    <property type="term" value="P:proteolysis"/>
    <property type="evidence" value="ECO:0007669"/>
    <property type="project" value="InterPro"/>
</dbReference>
<dbReference type="PROSITE" id="PS00113">
    <property type="entry name" value="ADENYLATE_KINASE"/>
    <property type="match status" value="1"/>
</dbReference>
<dbReference type="SMART" id="SM00020">
    <property type="entry name" value="Tryp_SPc"/>
    <property type="match status" value="1"/>
</dbReference>
<dbReference type="AlphaFoldDB" id="A0AA39FTV1"/>
<dbReference type="InterPro" id="IPR001254">
    <property type="entry name" value="Trypsin_dom"/>
</dbReference>
<evidence type="ECO:0000256" key="1">
    <source>
        <dbReference type="ARBA" id="ARBA00022679"/>
    </source>
</evidence>
<dbReference type="InterPro" id="IPR009003">
    <property type="entry name" value="Peptidase_S1_PA"/>
</dbReference>
<evidence type="ECO:0000313" key="9">
    <source>
        <dbReference type="Proteomes" id="UP001168972"/>
    </source>
</evidence>
<dbReference type="EMBL" id="JAQQBR010000005">
    <property type="protein sequence ID" value="KAK0175543.1"/>
    <property type="molecule type" value="Genomic_DNA"/>
</dbReference>
<dbReference type="FunFam" id="2.40.10.10:FF:000068">
    <property type="entry name" value="transmembrane protease serine 2"/>
    <property type="match status" value="1"/>
</dbReference>
<dbReference type="InterPro" id="IPR043504">
    <property type="entry name" value="Peptidase_S1_PA_chymotrypsin"/>
</dbReference>
<dbReference type="PROSITE" id="PS50240">
    <property type="entry name" value="TRYPSIN_DOM"/>
    <property type="match status" value="1"/>
</dbReference>
<evidence type="ECO:0000256" key="6">
    <source>
        <dbReference type="SAM" id="MobiDB-lite"/>
    </source>
</evidence>
<evidence type="ECO:0000313" key="8">
    <source>
        <dbReference type="EMBL" id="KAK0175543.1"/>
    </source>
</evidence>
<keyword evidence="2" id="KW-0547">Nucleotide-binding</keyword>
<comment type="caution">
    <text evidence="8">The sequence shown here is derived from an EMBL/GenBank/DDBJ whole genome shotgun (WGS) entry which is preliminary data.</text>
</comment>
<dbReference type="InterPro" id="IPR051487">
    <property type="entry name" value="Ser/Thr_Proteases_Immune/Dev"/>
</dbReference>
<gene>
    <name evidence="8" type="ORF">PV327_009286</name>
</gene>
<dbReference type="CDD" id="cd00190">
    <property type="entry name" value="Tryp_SPc"/>
    <property type="match status" value="1"/>
</dbReference>
<dbReference type="Gene3D" id="2.40.10.10">
    <property type="entry name" value="Trypsin-like serine proteases"/>
    <property type="match status" value="1"/>
</dbReference>